<feature type="chain" id="PRO_5015553402" description="Lipoprotein" evidence="1">
    <location>
        <begin position="20"/>
        <end position="124"/>
    </location>
</feature>
<dbReference type="EMBL" id="PTPZ01000002">
    <property type="protein sequence ID" value="PPZ92093.1"/>
    <property type="molecule type" value="Genomic_DNA"/>
</dbReference>
<dbReference type="AlphaFoldDB" id="A0A2S7I6B4"/>
<evidence type="ECO:0000313" key="3">
    <source>
        <dbReference type="Proteomes" id="UP000238565"/>
    </source>
</evidence>
<accession>A0A2S7I6B4</accession>
<dbReference type="Proteomes" id="UP000238565">
    <property type="component" value="Unassembled WGS sequence"/>
</dbReference>
<protein>
    <recommendedName>
        <fullName evidence="4">Lipoprotein</fullName>
    </recommendedName>
</protein>
<organism evidence="2 3">
    <name type="scientific">Cloacibacterium normanense</name>
    <dbReference type="NCBI Taxonomy" id="237258"/>
    <lineage>
        <taxon>Bacteria</taxon>
        <taxon>Pseudomonadati</taxon>
        <taxon>Bacteroidota</taxon>
        <taxon>Flavobacteriia</taxon>
        <taxon>Flavobacteriales</taxon>
        <taxon>Weeksellaceae</taxon>
    </lineage>
</organism>
<sequence length="124" mass="13907">MKISIIKSFLGAIFMASFAISCQSNVLPKVKNATYSSYSNADQKGYWVEFELSHDSIAPKSVVLNNILQEITPENKTDKKFKVNVIAQSTAIFGFKPKLVEKENGIYFVTDTADVFRAVDFKLK</sequence>
<dbReference type="RefSeq" id="WP_104792925.1">
    <property type="nucleotide sequence ID" value="NZ_JAYSFO010000106.1"/>
</dbReference>
<evidence type="ECO:0008006" key="4">
    <source>
        <dbReference type="Google" id="ProtNLM"/>
    </source>
</evidence>
<keyword evidence="1" id="KW-0732">Signal</keyword>
<dbReference type="PROSITE" id="PS51257">
    <property type="entry name" value="PROKAR_LIPOPROTEIN"/>
    <property type="match status" value="1"/>
</dbReference>
<evidence type="ECO:0000256" key="1">
    <source>
        <dbReference type="SAM" id="SignalP"/>
    </source>
</evidence>
<name>A0A2S7I6B4_9FLAO</name>
<evidence type="ECO:0000313" key="2">
    <source>
        <dbReference type="EMBL" id="PPZ92093.1"/>
    </source>
</evidence>
<proteinExistence type="predicted"/>
<feature type="signal peptide" evidence="1">
    <location>
        <begin position="1"/>
        <end position="19"/>
    </location>
</feature>
<reference evidence="2 3" key="1">
    <citation type="submission" date="2018-02" db="EMBL/GenBank/DDBJ databases">
        <title>Draft genome sequence of bacterial isolates from marine environment.</title>
        <authorList>
            <person name="Singh S.K."/>
            <person name="Hill R."/>
            <person name="Major S."/>
            <person name="Cai H."/>
            <person name="Li Y."/>
        </authorList>
    </citation>
    <scope>NUCLEOTIDE SEQUENCE [LARGE SCALE GENOMIC DNA]</scope>
    <source>
        <strain evidence="2 3">IMET F</strain>
    </source>
</reference>
<gene>
    <name evidence="2" type="ORF">C3729_03690</name>
</gene>
<comment type="caution">
    <text evidence="2">The sequence shown here is derived from an EMBL/GenBank/DDBJ whole genome shotgun (WGS) entry which is preliminary data.</text>
</comment>